<dbReference type="EMBL" id="CAUYUJ010003013">
    <property type="protein sequence ID" value="CAK0803463.1"/>
    <property type="molecule type" value="Genomic_DNA"/>
</dbReference>
<feature type="compositionally biased region" description="Basic and acidic residues" evidence="1">
    <location>
        <begin position="77"/>
        <end position="90"/>
    </location>
</feature>
<name>A0ABN9QFG1_9DINO</name>
<evidence type="ECO:0000313" key="2">
    <source>
        <dbReference type="EMBL" id="CAK0803463.1"/>
    </source>
</evidence>
<reference evidence="2" key="1">
    <citation type="submission" date="2023-10" db="EMBL/GenBank/DDBJ databases">
        <authorList>
            <person name="Chen Y."/>
            <person name="Shah S."/>
            <person name="Dougan E. K."/>
            <person name="Thang M."/>
            <person name="Chan C."/>
        </authorList>
    </citation>
    <scope>NUCLEOTIDE SEQUENCE [LARGE SCALE GENOMIC DNA]</scope>
</reference>
<feature type="region of interest" description="Disordered" evidence="1">
    <location>
        <begin position="77"/>
        <end position="114"/>
    </location>
</feature>
<dbReference type="Proteomes" id="UP001189429">
    <property type="component" value="Unassembled WGS sequence"/>
</dbReference>
<evidence type="ECO:0000256" key="1">
    <source>
        <dbReference type="SAM" id="MobiDB-lite"/>
    </source>
</evidence>
<accession>A0ABN9QFG1</accession>
<protein>
    <submittedName>
        <fullName evidence="2">Uncharacterized protein</fullName>
    </submittedName>
</protein>
<gene>
    <name evidence="2" type="ORF">PCOR1329_LOCUS10610</name>
</gene>
<evidence type="ECO:0000313" key="3">
    <source>
        <dbReference type="Proteomes" id="UP001189429"/>
    </source>
</evidence>
<keyword evidence="3" id="KW-1185">Reference proteome</keyword>
<comment type="caution">
    <text evidence="2">The sequence shown here is derived from an EMBL/GenBank/DDBJ whole genome shotgun (WGS) entry which is preliminary data.</text>
</comment>
<proteinExistence type="predicted"/>
<sequence>MSGKQRYHSAFPHPKPAKEIYSSRPTGSGWPEQCPPIKAAQAFGWDVINPLDIEFVYGEDGWEIAEVTEVDGDDLRVRSGVKPHDQDRGGVGHPDAAVCPTRSPRTCIPRSGTR</sequence>
<organism evidence="2 3">
    <name type="scientific">Prorocentrum cordatum</name>
    <dbReference type="NCBI Taxonomy" id="2364126"/>
    <lineage>
        <taxon>Eukaryota</taxon>
        <taxon>Sar</taxon>
        <taxon>Alveolata</taxon>
        <taxon>Dinophyceae</taxon>
        <taxon>Prorocentrales</taxon>
        <taxon>Prorocentraceae</taxon>
        <taxon>Prorocentrum</taxon>
    </lineage>
</organism>
<feature type="region of interest" description="Disordered" evidence="1">
    <location>
        <begin position="1"/>
        <end position="33"/>
    </location>
</feature>